<dbReference type="EMBL" id="QJKJ01009807">
    <property type="protein sequence ID" value="RDX75546.1"/>
    <property type="molecule type" value="Genomic_DNA"/>
</dbReference>
<protein>
    <submittedName>
        <fullName evidence="1">Chlorophyll a-b binding protein CP29.2, chloroplastic</fullName>
    </submittedName>
</protein>
<organism evidence="1 2">
    <name type="scientific">Mucuna pruriens</name>
    <name type="common">Velvet bean</name>
    <name type="synonym">Dolichos pruriens</name>
    <dbReference type="NCBI Taxonomy" id="157652"/>
    <lineage>
        <taxon>Eukaryota</taxon>
        <taxon>Viridiplantae</taxon>
        <taxon>Streptophyta</taxon>
        <taxon>Embryophyta</taxon>
        <taxon>Tracheophyta</taxon>
        <taxon>Spermatophyta</taxon>
        <taxon>Magnoliopsida</taxon>
        <taxon>eudicotyledons</taxon>
        <taxon>Gunneridae</taxon>
        <taxon>Pentapetalae</taxon>
        <taxon>rosids</taxon>
        <taxon>fabids</taxon>
        <taxon>Fabales</taxon>
        <taxon>Fabaceae</taxon>
        <taxon>Papilionoideae</taxon>
        <taxon>50 kb inversion clade</taxon>
        <taxon>NPAAA clade</taxon>
        <taxon>indigoferoid/millettioid clade</taxon>
        <taxon>Phaseoleae</taxon>
        <taxon>Mucuna</taxon>
    </lineage>
</organism>
<dbReference type="OrthoDB" id="423598at2759"/>
<dbReference type="Proteomes" id="UP000257109">
    <property type="component" value="Unassembled WGS sequence"/>
</dbReference>
<evidence type="ECO:0000313" key="1">
    <source>
        <dbReference type="EMBL" id="RDX75546.1"/>
    </source>
</evidence>
<dbReference type="AlphaFoldDB" id="A0A371FB86"/>
<reference evidence="1" key="1">
    <citation type="submission" date="2018-05" db="EMBL/GenBank/DDBJ databases">
        <title>Draft genome of Mucuna pruriens seed.</title>
        <authorList>
            <person name="Nnadi N.E."/>
            <person name="Vos R."/>
            <person name="Hasami M.H."/>
            <person name="Devisetty U.K."/>
            <person name="Aguiy J.C."/>
        </authorList>
    </citation>
    <scope>NUCLEOTIDE SEQUENCE [LARGE SCALE GENOMIC DNA]</scope>
    <source>
        <strain evidence="1">JCA_2017</strain>
    </source>
</reference>
<dbReference type="STRING" id="157652.A0A371FB86"/>
<accession>A0A371FB86</accession>
<gene>
    <name evidence="1" type="primary">LHCB4.2</name>
    <name evidence="1" type="ORF">CR513_44559</name>
</gene>
<feature type="non-terminal residue" evidence="1">
    <location>
        <position position="1"/>
    </location>
</feature>
<keyword evidence="2" id="KW-1185">Reference proteome</keyword>
<name>A0A371FB86_MUCPR</name>
<sequence length="153" mass="17125">MATATAAAISSFIGMRLCGAHSGLRRGSGSDRRRRLRERARVRARVDRCGRAKGPEWLNGRLGKPAEYLQFELDSLEQNLAKNEAGIIIGTKIEVADMKSTPFSPYNEVFGLQKFLKRELIHGRWAMVESIRAEVLVPMAAVGRRERESTPWG</sequence>
<comment type="caution">
    <text evidence="1">The sequence shown here is derived from an EMBL/GenBank/DDBJ whole genome shotgun (WGS) entry which is preliminary data.</text>
</comment>
<proteinExistence type="predicted"/>
<evidence type="ECO:0000313" key="2">
    <source>
        <dbReference type="Proteomes" id="UP000257109"/>
    </source>
</evidence>